<dbReference type="GO" id="GO:0004518">
    <property type="term" value="F:nuclease activity"/>
    <property type="evidence" value="ECO:0007669"/>
    <property type="project" value="UniProtKB-KW"/>
</dbReference>
<keyword evidence="3 5" id="KW-0540">Nuclease</keyword>
<accession>A0A1H0QY86</accession>
<dbReference type="InterPro" id="IPR006641">
    <property type="entry name" value="YqgF/RNaseH-like_dom"/>
</dbReference>
<evidence type="ECO:0000256" key="1">
    <source>
        <dbReference type="ARBA" id="ARBA00022490"/>
    </source>
</evidence>
<sequence>MRPSSPAHGPGSNPDFVRGVRLGVDVGTVRVGVARSDPHGILATPVATLPRDETGGSDLATLRDLVLEHEVVEVVVGLPRTLRGAVGPAAAAARSYGDRLSALIGPVPVVYVDERLTSVTANRVLAERGIREKDRRSVVDQAAAVAILQIRLDAISAAQRSRG</sequence>
<dbReference type="InterPro" id="IPR012337">
    <property type="entry name" value="RNaseH-like_sf"/>
</dbReference>
<dbReference type="HAMAP" id="MF_00651">
    <property type="entry name" value="Nuclease_YqgF"/>
    <property type="match status" value="1"/>
</dbReference>
<dbReference type="InterPro" id="IPR037027">
    <property type="entry name" value="YqgF/RNaseH-like_dom_sf"/>
</dbReference>
<keyword evidence="1 5" id="KW-0963">Cytoplasm</keyword>
<keyword evidence="2 5" id="KW-0690">Ribosome biogenesis</keyword>
<evidence type="ECO:0000256" key="2">
    <source>
        <dbReference type="ARBA" id="ARBA00022517"/>
    </source>
</evidence>
<protein>
    <recommendedName>
        <fullName evidence="5">Putative pre-16S rRNA nuclease</fullName>
        <ecNumber evidence="5">3.1.-.-</ecNumber>
    </recommendedName>
</protein>
<comment type="subcellular location">
    <subcellularLocation>
        <location evidence="5">Cytoplasm</location>
    </subcellularLocation>
</comment>
<feature type="domain" description="YqgF/RNase H-like" evidence="6">
    <location>
        <begin position="19"/>
        <end position="121"/>
    </location>
</feature>
<comment type="similarity">
    <text evidence="5">Belongs to the YqgF HJR family.</text>
</comment>
<dbReference type="InterPro" id="IPR005227">
    <property type="entry name" value="YqgF"/>
</dbReference>
<keyword evidence="4 5" id="KW-0378">Hydrolase</keyword>
<dbReference type="EMBL" id="LT629710">
    <property type="protein sequence ID" value="SDP22105.1"/>
    <property type="molecule type" value="Genomic_DNA"/>
</dbReference>
<dbReference type="NCBIfam" id="TIGR00250">
    <property type="entry name" value="RNAse_H_YqgF"/>
    <property type="match status" value="1"/>
</dbReference>
<evidence type="ECO:0000256" key="3">
    <source>
        <dbReference type="ARBA" id="ARBA00022722"/>
    </source>
</evidence>
<dbReference type="STRING" id="1090615.SAMN04515671_3304"/>
<dbReference type="GO" id="GO:0016788">
    <property type="term" value="F:hydrolase activity, acting on ester bonds"/>
    <property type="evidence" value="ECO:0007669"/>
    <property type="project" value="UniProtKB-UniRule"/>
</dbReference>
<reference evidence="7 8" key="1">
    <citation type="submission" date="2016-10" db="EMBL/GenBank/DDBJ databases">
        <authorList>
            <person name="de Groot N.N."/>
        </authorList>
    </citation>
    <scope>NUCLEOTIDE SEQUENCE [LARGE SCALE GENOMIC DNA]</scope>
    <source>
        <strain evidence="8">P4-7,KCTC 19426,CECT 7604</strain>
    </source>
</reference>
<dbReference type="Proteomes" id="UP000198741">
    <property type="component" value="Chromosome I"/>
</dbReference>
<evidence type="ECO:0000313" key="8">
    <source>
        <dbReference type="Proteomes" id="UP000198741"/>
    </source>
</evidence>
<keyword evidence="8" id="KW-1185">Reference proteome</keyword>
<dbReference type="SMART" id="SM00732">
    <property type="entry name" value="YqgFc"/>
    <property type="match status" value="1"/>
</dbReference>
<proteinExistence type="inferred from homology"/>
<evidence type="ECO:0000256" key="4">
    <source>
        <dbReference type="ARBA" id="ARBA00022801"/>
    </source>
</evidence>
<dbReference type="OrthoDB" id="9790539at2"/>
<dbReference type="EC" id="3.1.-.-" evidence="5"/>
<dbReference type="GO" id="GO:0000967">
    <property type="term" value="P:rRNA 5'-end processing"/>
    <property type="evidence" value="ECO:0007669"/>
    <property type="project" value="UniProtKB-UniRule"/>
</dbReference>
<dbReference type="Gene3D" id="3.30.420.140">
    <property type="entry name" value="YqgF/RNase H-like domain"/>
    <property type="match status" value="1"/>
</dbReference>
<comment type="function">
    <text evidence="5">Could be a nuclease involved in processing of the 5'-end of pre-16S rRNA.</text>
</comment>
<dbReference type="CDD" id="cd16964">
    <property type="entry name" value="YqgF"/>
    <property type="match status" value="1"/>
</dbReference>
<dbReference type="GO" id="GO:0005829">
    <property type="term" value="C:cytosol"/>
    <property type="evidence" value="ECO:0007669"/>
    <property type="project" value="TreeGrafter"/>
</dbReference>
<evidence type="ECO:0000259" key="6">
    <source>
        <dbReference type="SMART" id="SM00732"/>
    </source>
</evidence>
<organism evidence="7 8">
    <name type="scientific">Nakamurella panacisegetis</name>
    <dbReference type="NCBI Taxonomy" id="1090615"/>
    <lineage>
        <taxon>Bacteria</taxon>
        <taxon>Bacillati</taxon>
        <taxon>Actinomycetota</taxon>
        <taxon>Actinomycetes</taxon>
        <taxon>Nakamurellales</taxon>
        <taxon>Nakamurellaceae</taxon>
        <taxon>Nakamurella</taxon>
    </lineage>
</organism>
<evidence type="ECO:0000256" key="5">
    <source>
        <dbReference type="HAMAP-Rule" id="MF_00651"/>
    </source>
</evidence>
<evidence type="ECO:0000313" key="7">
    <source>
        <dbReference type="EMBL" id="SDP22105.1"/>
    </source>
</evidence>
<gene>
    <name evidence="7" type="ORF">SAMN04515671_3304</name>
</gene>
<dbReference type="PANTHER" id="PTHR33317">
    <property type="entry name" value="POLYNUCLEOTIDYL TRANSFERASE, RIBONUCLEASE H-LIKE SUPERFAMILY PROTEIN"/>
    <property type="match status" value="1"/>
</dbReference>
<dbReference type="SUPFAM" id="SSF53098">
    <property type="entry name" value="Ribonuclease H-like"/>
    <property type="match status" value="1"/>
</dbReference>
<name>A0A1H0QY86_9ACTN</name>
<dbReference type="Pfam" id="PF03652">
    <property type="entry name" value="RuvX"/>
    <property type="match status" value="1"/>
</dbReference>
<dbReference type="AlphaFoldDB" id="A0A1H0QY86"/>
<dbReference type="PANTHER" id="PTHR33317:SF4">
    <property type="entry name" value="POLYNUCLEOTIDYL TRANSFERASE, RIBONUCLEASE H-LIKE SUPERFAMILY PROTEIN"/>
    <property type="match status" value="1"/>
</dbReference>